<dbReference type="RefSeq" id="WP_313873755.1">
    <property type="nucleotide sequence ID" value="NZ_JAVBIK010000001.1"/>
</dbReference>
<accession>A0ABU3KJU9</accession>
<proteinExistence type="predicted"/>
<sequence length="126" mass="13645">MTLNRVRVFWKVAFWALVVLTTVMSLMPNEQVPSSLVFWDKAQHTLGFAALAVLGLLAYPLAVPRVLAGVLLFGASIECAQALTGWRQGDWMDWLADAVGVALGTAAVAVWARLRGRSLFAGNSET</sequence>
<dbReference type="Proteomes" id="UP001321700">
    <property type="component" value="Unassembled WGS sequence"/>
</dbReference>
<feature type="domain" description="VanZ-like" evidence="2">
    <location>
        <begin position="26"/>
        <end position="109"/>
    </location>
</feature>
<evidence type="ECO:0000256" key="1">
    <source>
        <dbReference type="SAM" id="Phobius"/>
    </source>
</evidence>
<keyword evidence="1" id="KW-1133">Transmembrane helix</keyword>
<protein>
    <submittedName>
        <fullName evidence="3">VanZ family protein</fullName>
    </submittedName>
</protein>
<name>A0ABU3KJU9_9BURK</name>
<feature type="transmembrane region" description="Helical" evidence="1">
    <location>
        <begin position="94"/>
        <end position="114"/>
    </location>
</feature>
<organism evidence="3 4">
    <name type="scientific">Rhodoferax potami</name>
    <dbReference type="NCBI Taxonomy" id="3068338"/>
    <lineage>
        <taxon>Bacteria</taxon>
        <taxon>Pseudomonadati</taxon>
        <taxon>Pseudomonadota</taxon>
        <taxon>Betaproteobacteria</taxon>
        <taxon>Burkholderiales</taxon>
        <taxon>Comamonadaceae</taxon>
        <taxon>Rhodoferax</taxon>
    </lineage>
</organism>
<keyword evidence="1" id="KW-0812">Transmembrane</keyword>
<feature type="transmembrane region" description="Helical" evidence="1">
    <location>
        <begin position="48"/>
        <end position="73"/>
    </location>
</feature>
<reference evidence="3 4" key="1">
    <citation type="submission" date="2023-08" db="EMBL/GenBank/DDBJ databases">
        <title>Rhodoferax potami sp. nov. and Rhodoferax mekongensis sp. nov., isolated from the Mekong River in Thailand.</title>
        <authorList>
            <person name="Kitikhun S."/>
            <person name="Charoenyingcharoen P."/>
            <person name="Siriarchawattana P."/>
            <person name="Likhitrattanapisal S."/>
            <person name="Nilsakha T."/>
            <person name="Chanpet A."/>
            <person name="Rattanawaree P."/>
            <person name="Ingsriswang S."/>
        </authorList>
    </citation>
    <scope>NUCLEOTIDE SEQUENCE [LARGE SCALE GENOMIC DNA]</scope>
    <source>
        <strain evidence="3 4">TBRC 17660</strain>
    </source>
</reference>
<dbReference type="InterPro" id="IPR006976">
    <property type="entry name" value="VanZ-like"/>
</dbReference>
<dbReference type="EMBL" id="JAVBIK010000001">
    <property type="protein sequence ID" value="MDT7517970.1"/>
    <property type="molecule type" value="Genomic_DNA"/>
</dbReference>
<keyword evidence="1" id="KW-0472">Membrane</keyword>
<evidence type="ECO:0000313" key="3">
    <source>
        <dbReference type="EMBL" id="MDT7517970.1"/>
    </source>
</evidence>
<comment type="caution">
    <text evidence="3">The sequence shown here is derived from an EMBL/GenBank/DDBJ whole genome shotgun (WGS) entry which is preliminary data.</text>
</comment>
<evidence type="ECO:0000313" key="4">
    <source>
        <dbReference type="Proteomes" id="UP001321700"/>
    </source>
</evidence>
<dbReference type="Pfam" id="PF04892">
    <property type="entry name" value="VanZ"/>
    <property type="match status" value="1"/>
</dbReference>
<dbReference type="PANTHER" id="PTHR28008:SF1">
    <property type="entry name" value="DOMAIN PROTEIN, PUTATIVE (AFU_ORTHOLOGUE AFUA_3G10980)-RELATED"/>
    <property type="match status" value="1"/>
</dbReference>
<evidence type="ECO:0000259" key="2">
    <source>
        <dbReference type="Pfam" id="PF04892"/>
    </source>
</evidence>
<feature type="transmembrane region" description="Helical" evidence="1">
    <location>
        <begin position="12"/>
        <end position="28"/>
    </location>
</feature>
<gene>
    <name evidence="3" type="ORF">RAE19_04330</name>
</gene>
<keyword evidence="4" id="KW-1185">Reference proteome</keyword>
<dbReference type="NCBIfam" id="NF037970">
    <property type="entry name" value="vanZ_1"/>
    <property type="match status" value="1"/>
</dbReference>
<dbReference type="PANTHER" id="PTHR28008">
    <property type="entry name" value="DOMAIN PROTEIN, PUTATIVE (AFU_ORTHOLOGUE AFUA_3G10980)-RELATED"/>
    <property type="match status" value="1"/>
</dbReference>